<feature type="region of interest" description="Disordered" evidence="1">
    <location>
        <begin position="53"/>
        <end position="119"/>
    </location>
</feature>
<evidence type="ECO:0000256" key="1">
    <source>
        <dbReference type="SAM" id="MobiDB-lite"/>
    </source>
</evidence>
<dbReference type="EMBL" id="FN649727">
    <property type="protein sequence ID" value="CBJ26087.1"/>
    <property type="molecule type" value="Genomic_DNA"/>
</dbReference>
<dbReference type="AlphaFoldDB" id="D7FNS6"/>
<evidence type="ECO:0000313" key="2">
    <source>
        <dbReference type="EMBL" id="CBJ26087.1"/>
    </source>
</evidence>
<evidence type="ECO:0000313" key="3">
    <source>
        <dbReference type="Proteomes" id="UP000002630"/>
    </source>
</evidence>
<sequence length="208" mass="21670">MKDATQVVCRVADRPHRDLISVESGYGTPPALEGRSCLYVLRYSALLGGGGGNGASGGGDEGRGVGREPSSEAVVAEGGGGHAHGEARTLSGEGETEVGKPSSAGGGTGKGKGKEDEGEEEAGVWFYVGESDCIRERLKRHAKRWGDGRGSGGGGGARSFKLDAVVVPVENRSEARRLETALIRAMKDEGFHLVSDKDGSRTHFSSWK</sequence>
<proteinExistence type="predicted"/>
<organism evidence="2 3">
    <name type="scientific">Ectocarpus siliculosus</name>
    <name type="common">Brown alga</name>
    <name type="synonym">Conferva siliculosa</name>
    <dbReference type="NCBI Taxonomy" id="2880"/>
    <lineage>
        <taxon>Eukaryota</taxon>
        <taxon>Sar</taxon>
        <taxon>Stramenopiles</taxon>
        <taxon>Ochrophyta</taxon>
        <taxon>PX clade</taxon>
        <taxon>Phaeophyceae</taxon>
        <taxon>Ectocarpales</taxon>
        <taxon>Ectocarpaceae</taxon>
        <taxon>Ectocarpus</taxon>
    </lineage>
</organism>
<keyword evidence="3" id="KW-1185">Reference proteome</keyword>
<dbReference type="OrthoDB" id="330955at2759"/>
<accession>D7FNS6</accession>
<feature type="compositionally biased region" description="Basic and acidic residues" evidence="1">
    <location>
        <begin position="60"/>
        <end position="70"/>
    </location>
</feature>
<protein>
    <submittedName>
        <fullName evidence="2">N/a</fullName>
    </submittedName>
</protein>
<dbReference type="InParanoid" id="D7FNS6"/>
<dbReference type="EMBL" id="FN648291">
    <property type="protein sequence ID" value="CBJ26087.1"/>
    <property type="molecule type" value="Genomic_DNA"/>
</dbReference>
<dbReference type="Proteomes" id="UP000002630">
    <property type="component" value="Linkage Group LG02"/>
</dbReference>
<name>D7FNS6_ECTSI</name>
<reference evidence="2 3" key="1">
    <citation type="journal article" date="2010" name="Nature">
        <title>The Ectocarpus genome and the independent evolution of multicellularity in brown algae.</title>
        <authorList>
            <person name="Cock J.M."/>
            <person name="Sterck L."/>
            <person name="Rouze P."/>
            <person name="Scornet D."/>
            <person name="Allen A.E."/>
            <person name="Amoutzias G."/>
            <person name="Anthouard V."/>
            <person name="Artiguenave F."/>
            <person name="Aury J.M."/>
            <person name="Badger J.H."/>
            <person name="Beszteri B."/>
            <person name="Billiau K."/>
            <person name="Bonnet E."/>
            <person name="Bothwell J.H."/>
            <person name="Bowler C."/>
            <person name="Boyen C."/>
            <person name="Brownlee C."/>
            <person name="Carrano C.J."/>
            <person name="Charrier B."/>
            <person name="Cho G.Y."/>
            <person name="Coelho S.M."/>
            <person name="Collen J."/>
            <person name="Corre E."/>
            <person name="Da Silva C."/>
            <person name="Delage L."/>
            <person name="Delaroque N."/>
            <person name="Dittami S.M."/>
            <person name="Doulbeau S."/>
            <person name="Elias M."/>
            <person name="Farnham G."/>
            <person name="Gachon C.M."/>
            <person name="Gschloessl B."/>
            <person name="Heesch S."/>
            <person name="Jabbari K."/>
            <person name="Jubin C."/>
            <person name="Kawai H."/>
            <person name="Kimura K."/>
            <person name="Kloareg B."/>
            <person name="Kupper F.C."/>
            <person name="Lang D."/>
            <person name="Le Bail A."/>
            <person name="Leblanc C."/>
            <person name="Lerouge P."/>
            <person name="Lohr M."/>
            <person name="Lopez P.J."/>
            <person name="Martens C."/>
            <person name="Maumus F."/>
            <person name="Michel G."/>
            <person name="Miranda-Saavedra D."/>
            <person name="Morales J."/>
            <person name="Moreau H."/>
            <person name="Motomura T."/>
            <person name="Nagasato C."/>
            <person name="Napoli C.A."/>
            <person name="Nelson D.R."/>
            <person name="Nyvall-Collen P."/>
            <person name="Peters A.F."/>
            <person name="Pommier C."/>
            <person name="Potin P."/>
            <person name="Poulain J."/>
            <person name="Quesneville H."/>
            <person name="Read B."/>
            <person name="Rensing S.A."/>
            <person name="Ritter A."/>
            <person name="Rousvoal S."/>
            <person name="Samanta M."/>
            <person name="Samson G."/>
            <person name="Schroeder D.C."/>
            <person name="Segurens B."/>
            <person name="Strittmatter M."/>
            <person name="Tonon T."/>
            <person name="Tregear J.W."/>
            <person name="Valentin K."/>
            <person name="von Dassow P."/>
            <person name="Yamagishi T."/>
            <person name="Van de Peer Y."/>
            <person name="Wincker P."/>
        </authorList>
    </citation>
    <scope>NUCLEOTIDE SEQUENCE [LARGE SCALE GENOMIC DNA]</scope>
    <source>
        <strain evidence="3">Ec32 / CCAP1310/4</strain>
    </source>
</reference>
<gene>
    <name evidence="2" type="ORF">Esi_0018_0210</name>
</gene>